<keyword evidence="2" id="KW-1133">Transmembrane helix</keyword>
<proteinExistence type="predicted"/>
<keyword evidence="5" id="KW-1185">Reference proteome</keyword>
<keyword evidence="2" id="KW-0472">Membrane</keyword>
<sequence length="122" mass="13197">MVDDKRKKSDEPKDGWESFAEEIEVAGSKLVEEITRLVSEGNVRKLRIRSANDDMMIEVPLTGSVVVGGVVVLAAPWLAILGGLAGVLAKVKIEVIRDAETEPGESDAEDAPKKKKKKKAKS</sequence>
<feature type="region of interest" description="Disordered" evidence="1">
    <location>
        <begin position="99"/>
        <end position="122"/>
    </location>
</feature>
<reference evidence="4" key="1">
    <citation type="journal article" date="2014" name="Int. J. Syst. Evol. Microbiol.">
        <title>Complete genome of a new Firmicutes species belonging to the dominant human colonic microbiota ('Ruminococcus bicirculans') reveals two chromosomes and a selective capacity to utilize plant glucans.</title>
        <authorList>
            <consortium name="NISC Comparative Sequencing Program"/>
            <person name="Wegmann U."/>
            <person name="Louis P."/>
            <person name="Goesmann A."/>
            <person name="Henrissat B."/>
            <person name="Duncan S.H."/>
            <person name="Flint H.J."/>
        </authorList>
    </citation>
    <scope>NUCLEOTIDE SEQUENCE</scope>
    <source>
        <strain evidence="4">NBRC 107169</strain>
    </source>
</reference>
<evidence type="ECO:0000256" key="1">
    <source>
        <dbReference type="SAM" id="MobiDB-lite"/>
    </source>
</evidence>
<reference evidence="4" key="2">
    <citation type="submission" date="2023-01" db="EMBL/GenBank/DDBJ databases">
        <title>Draft genome sequence of Maritalea porphyrae strain NBRC 107169.</title>
        <authorList>
            <person name="Sun Q."/>
            <person name="Mori K."/>
        </authorList>
    </citation>
    <scope>NUCLEOTIDE SEQUENCE</scope>
    <source>
        <strain evidence="4">NBRC 107169</strain>
    </source>
</reference>
<name>A0ABQ5UTH1_9HYPH</name>
<dbReference type="Proteomes" id="UP001161405">
    <property type="component" value="Unassembled WGS sequence"/>
</dbReference>
<keyword evidence="2" id="KW-0812">Transmembrane</keyword>
<dbReference type="EMBL" id="BSNI01000002">
    <property type="protein sequence ID" value="GLQ18581.1"/>
    <property type="molecule type" value="Genomic_DNA"/>
</dbReference>
<evidence type="ECO:0000313" key="5">
    <source>
        <dbReference type="Proteomes" id="UP001161405"/>
    </source>
</evidence>
<dbReference type="InterPro" id="IPR025642">
    <property type="entry name" value="DUF4342"/>
</dbReference>
<comment type="caution">
    <text evidence="4">The sequence shown here is derived from an EMBL/GenBank/DDBJ whole genome shotgun (WGS) entry which is preliminary data.</text>
</comment>
<feature type="compositionally biased region" description="Basic residues" evidence="1">
    <location>
        <begin position="113"/>
        <end position="122"/>
    </location>
</feature>
<dbReference type="Pfam" id="PF14242">
    <property type="entry name" value="DUF4342"/>
    <property type="match status" value="1"/>
</dbReference>
<evidence type="ECO:0000313" key="4">
    <source>
        <dbReference type="EMBL" id="GLQ18581.1"/>
    </source>
</evidence>
<evidence type="ECO:0000259" key="3">
    <source>
        <dbReference type="Pfam" id="PF14242"/>
    </source>
</evidence>
<evidence type="ECO:0000256" key="2">
    <source>
        <dbReference type="SAM" id="Phobius"/>
    </source>
</evidence>
<accession>A0ABQ5UTH1</accession>
<protein>
    <recommendedName>
        <fullName evidence="3">DUF4342 domain-containing protein</fullName>
    </recommendedName>
</protein>
<gene>
    <name evidence="4" type="ORF">GCM10007879_28300</name>
</gene>
<feature type="transmembrane region" description="Helical" evidence="2">
    <location>
        <begin position="65"/>
        <end position="89"/>
    </location>
</feature>
<feature type="domain" description="DUF4342" evidence="3">
    <location>
        <begin position="18"/>
        <end position="97"/>
    </location>
</feature>
<organism evidence="4 5">
    <name type="scientific">Maritalea porphyrae</name>
    <dbReference type="NCBI Taxonomy" id="880732"/>
    <lineage>
        <taxon>Bacteria</taxon>
        <taxon>Pseudomonadati</taxon>
        <taxon>Pseudomonadota</taxon>
        <taxon>Alphaproteobacteria</taxon>
        <taxon>Hyphomicrobiales</taxon>
        <taxon>Devosiaceae</taxon>
        <taxon>Maritalea</taxon>
    </lineage>
</organism>